<dbReference type="PANTHER" id="PTHR43267:SF1">
    <property type="entry name" value="TRNA THREONYLCARBAMOYLADENOSINE DEHYDRATASE"/>
    <property type="match status" value="1"/>
</dbReference>
<evidence type="ECO:0000313" key="3">
    <source>
        <dbReference type="Proteomes" id="UP000035721"/>
    </source>
</evidence>
<dbReference type="EMBL" id="CAJB01000013">
    <property type="protein sequence ID" value="CCH76158.1"/>
    <property type="molecule type" value="Genomic_DNA"/>
</dbReference>
<reference evidence="2 3" key="1">
    <citation type="journal article" date="2013" name="ISME J.">
        <title>A metabolic model for members of the genus Tetrasphaera involved in enhanced biological phosphorus removal.</title>
        <authorList>
            <person name="Kristiansen R."/>
            <person name="Nguyen H.T.T."/>
            <person name="Saunders A.M."/>
            <person name="Nielsen J.L."/>
            <person name="Wimmer R."/>
            <person name="Le V.Q."/>
            <person name="McIlroy S.J."/>
            <person name="Petrovski S."/>
            <person name="Seviour R.J."/>
            <person name="Calteau A."/>
            <person name="Nielsen K.L."/>
            <person name="Nielsen P.H."/>
        </authorList>
    </citation>
    <scope>NUCLEOTIDE SEQUENCE [LARGE SCALE GENOMIC DNA]</scope>
    <source>
        <strain evidence="2 3">T1-X7</strain>
    </source>
</reference>
<dbReference type="Pfam" id="PF00899">
    <property type="entry name" value="ThiF"/>
    <property type="match status" value="1"/>
</dbReference>
<dbReference type="InterPro" id="IPR035985">
    <property type="entry name" value="Ubiquitin-activating_enz"/>
</dbReference>
<dbReference type="GO" id="GO:0008641">
    <property type="term" value="F:ubiquitin-like modifier activating enzyme activity"/>
    <property type="evidence" value="ECO:0007669"/>
    <property type="project" value="InterPro"/>
</dbReference>
<dbReference type="InterPro" id="IPR045886">
    <property type="entry name" value="ThiF/MoeB/HesA"/>
</dbReference>
<dbReference type="RefSeq" id="WP_048549899.1">
    <property type="nucleotide sequence ID" value="NZ_HF570958.1"/>
</dbReference>
<dbReference type="Gene3D" id="3.40.50.720">
    <property type="entry name" value="NAD(P)-binding Rossmann-like Domain"/>
    <property type="match status" value="1"/>
</dbReference>
<dbReference type="SUPFAM" id="SSF69572">
    <property type="entry name" value="Activating enzymes of the ubiquitin-like proteins"/>
    <property type="match status" value="1"/>
</dbReference>
<dbReference type="GO" id="GO:0061504">
    <property type="term" value="P:cyclic threonylcarbamoyladenosine biosynthetic process"/>
    <property type="evidence" value="ECO:0007669"/>
    <property type="project" value="TreeGrafter"/>
</dbReference>
<name>A0A077LSR4_9MICO</name>
<organism evidence="2 3">
    <name type="scientific">Nostocoides japonicum T1-X7</name>
    <dbReference type="NCBI Taxonomy" id="1194083"/>
    <lineage>
        <taxon>Bacteria</taxon>
        <taxon>Bacillati</taxon>
        <taxon>Actinomycetota</taxon>
        <taxon>Actinomycetes</taxon>
        <taxon>Micrococcales</taxon>
        <taxon>Intrasporangiaceae</taxon>
        <taxon>Nostocoides</taxon>
    </lineage>
</organism>
<dbReference type="OrthoDB" id="8773615at2"/>
<evidence type="ECO:0000259" key="1">
    <source>
        <dbReference type="Pfam" id="PF00899"/>
    </source>
</evidence>
<dbReference type="GO" id="GO:0061503">
    <property type="term" value="F:tRNA threonylcarbamoyladenosine dehydratase"/>
    <property type="evidence" value="ECO:0007669"/>
    <property type="project" value="TreeGrafter"/>
</dbReference>
<dbReference type="InterPro" id="IPR000594">
    <property type="entry name" value="ThiF_NAD_FAD-bd"/>
</dbReference>
<dbReference type="Proteomes" id="UP000035721">
    <property type="component" value="Unassembled WGS sequence"/>
</dbReference>
<evidence type="ECO:0000313" key="2">
    <source>
        <dbReference type="EMBL" id="CCH76158.1"/>
    </source>
</evidence>
<dbReference type="PANTHER" id="PTHR43267">
    <property type="entry name" value="TRNA THREONYLCARBAMOYLADENOSINE DEHYDRATASE"/>
    <property type="match status" value="1"/>
</dbReference>
<comment type="caution">
    <text evidence="2">The sequence shown here is derived from an EMBL/GenBank/DDBJ whole genome shotgun (WGS) entry which is preliminary data.</text>
</comment>
<accession>A0A077LSR4</accession>
<protein>
    <recommendedName>
        <fullName evidence="1">THIF-type NAD/FAD binding fold domain-containing protein</fullName>
    </recommendedName>
</protein>
<feature type="domain" description="THIF-type NAD/FAD binding fold" evidence="1">
    <location>
        <begin position="270"/>
        <end position="408"/>
    </location>
</feature>
<dbReference type="SUPFAM" id="SSF54495">
    <property type="entry name" value="UBC-like"/>
    <property type="match status" value="1"/>
</dbReference>
<sequence length="488" mass="53186">MTAAEYDEYVTYSRQHFEEGLIRAGFSEVDTGWQGPILHSDGTTEVLITLRSRYPFQPPRVAPVDPDAASWSWHRELDGALCLVAEDDHGGLWWTDASSFLEHVTAWFEQAGAGWPNDRPDLDLDRYFRPSEDERLYLYDDLPRYRNGFVRFRPAKNNTMRIGGGTRPTKNTKHIKDRFGYVADLGGVDVPPRSWDDVAARIDPGVDLDRRIRNHSVEIVVLIYLRGSHDGAIVLEVWPTVGGGTAVRRLRSGADTDAAKSARAGLLAPELRECRVAIVGVGALGSFIADMLVRSGIRHLTLVDGDVVMPGNLVRHLVGPEAIGLSKVKAVKQHLIAREAIAADRIDVIDEALTSGDQAIGLVGSHDLVVDATADFATTALLHVSARSLSKQIVSAVIQNDGARYRIDLLPSLDGSDPLPPSTSETDLPRREVFEAGCGSPISPTPPYVVVEAAAASVRHVIGLLVGLPLHPAGEVRNLPIGTIRTRE</sequence>
<gene>
    <name evidence="2" type="ORF">BN12_110014</name>
</gene>
<dbReference type="InterPro" id="IPR016135">
    <property type="entry name" value="UBQ-conjugating_enzyme/RWD"/>
</dbReference>
<proteinExistence type="predicted"/>
<keyword evidence="3" id="KW-1185">Reference proteome</keyword>
<dbReference type="STRING" id="1194083.BN12_110014"/>
<dbReference type="AlphaFoldDB" id="A0A077LSR4"/>